<keyword evidence="5 8" id="KW-0472">Membrane</keyword>
<feature type="compositionally biased region" description="Basic and acidic residues" evidence="7">
    <location>
        <begin position="103"/>
        <end position="113"/>
    </location>
</feature>
<feature type="transmembrane region" description="Helical" evidence="8">
    <location>
        <begin position="737"/>
        <end position="767"/>
    </location>
</feature>
<dbReference type="GO" id="GO:0005886">
    <property type="term" value="C:plasma membrane"/>
    <property type="evidence" value="ECO:0007669"/>
    <property type="project" value="UniProtKB-SubCell"/>
</dbReference>
<feature type="transmembrane region" description="Helical" evidence="8">
    <location>
        <begin position="575"/>
        <end position="598"/>
    </location>
</feature>
<dbReference type="Pfam" id="PF16178">
    <property type="entry name" value="Anoct_dimer"/>
    <property type="match status" value="1"/>
</dbReference>
<keyword evidence="6" id="KW-0325">Glycoprotein</keyword>
<feature type="compositionally biased region" description="Polar residues" evidence="7">
    <location>
        <begin position="55"/>
        <end position="64"/>
    </location>
</feature>
<feature type="transmembrane region" description="Helical" evidence="8">
    <location>
        <begin position="675"/>
        <end position="694"/>
    </location>
</feature>
<comment type="caution">
    <text evidence="11">The sequence shown here is derived from an EMBL/GenBank/DDBJ whole genome shotgun (WGS) entry which is preliminary data.</text>
</comment>
<sequence length="1137" mass="128179">MGDLRATQTALAKAYLDLMEVSQAQLDHPSEGARVAQKEAEQMYSCARTQCTQTVHNRRSQFVSRKSEDDEDSQSSPLSSTVKLGERPTEEPPPAKLPAARNDSTDSSRKERQGAAPQSHKPCSNFALFLRRRKPSITSPVPPLEHPIAEAELRPRGYRGALLDACGIRKKEEYAKVVSQVMRTDFYRSPQNTKPGQPQHDWETIVNEEPVLALISKKHPEPEFERARKSERRCVLRALVRAGLLHRVQTSTNGTECYILIWASEARLMREAERIGVLTPLQDQFVVPGVSMQHGVLKALEQDNRFALCKGSMYYPFSVATLELFRPHTSTTFFNSMRRQRLVISIMQAAPSDGGAGIDINLLLAGSQFWRSKMSAADHELMDKANVRIALPTTPVKKEKKRSSKKSAANSAQVADNQVVDEDNDDFRQISELPQENIEDYVAEATKDGLGIRKAGYFPNARFLAASDHRMQESYLGVLGDEKLFSACFLFHNSAERLRLLAKMRSVLRLKNLLIPRQFTKRPPIEEIFNYMGNAFAFYLTFSCNYIHLLYYLSPLALLHLVLLVLPTQHDARQVLGIATVASPVMSVVLVIAATISLEVWRRTESELLQNLNLHISTTDIKSESRVRARYLQDKRTHLVPGRFEKKVGFLPVGDEHHVYYFSPRIKQRRVIKSLIFTAFCALLCVAGSLGIFASRVHLEISVKSGGQQLMSECRAYPDDRSGSNETGWSEEDYSTFATLTVVGAALANGLFIVITNRIYSALAVFLTEWENHRTQHGFEESLIVKTFAFRFVNSFASLFYVAFARSSRPYLFGMKDRDSCLNSNFFHFEEPCDCYYDLTLQLAAQFFAREILERSFFYFVPAIRLAIANLRHKRRQDSKRQDQSSFKGANLEHLASRSLTCITAFMQSSFGKEHTDVDQLDMAKSMLHVSVTQEYHEVAISFGYVIMFGAAAPWLILAAGCIHTLDLHADVYKHLFHVARTTNDQSTGIGIWLQIFEFLSFAAIITNSFFVPFTSRVFDDVEWSNFEKMVLAVSVEHALLVLKLTVACFVNDIPVWVHVTEAFETYIHGLSTQGNGLLNPGELWRNIQSRSPQDYVSGHARRAASRLAHSVDSSAVSAGKDSFDPAWNHAAGHETS</sequence>
<dbReference type="EMBL" id="JBGBPQ010000004">
    <property type="protein sequence ID" value="KAL1525420.1"/>
    <property type="molecule type" value="Genomic_DNA"/>
</dbReference>
<feature type="region of interest" description="Disordered" evidence="7">
    <location>
        <begin position="55"/>
        <end position="125"/>
    </location>
</feature>
<dbReference type="Pfam" id="PF04547">
    <property type="entry name" value="Anoctamin"/>
    <property type="match status" value="1"/>
</dbReference>
<name>A0AB34JU82_PRYPA</name>
<keyword evidence="2" id="KW-1003">Cell membrane</keyword>
<evidence type="ECO:0000313" key="12">
    <source>
        <dbReference type="Proteomes" id="UP001515480"/>
    </source>
</evidence>
<proteinExistence type="predicted"/>
<dbReference type="GO" id="GO:0046983">
    <property type="term" value="F:protein dimerization activity"/>
    <property type="evidence" value="ECO:0007669"/>
    <property type="project" value="InterPro"/>
</dbReference>
<evidence type="ECO:0000256" key="1">
    <source>
        <dbReference type="ARBA" id="ARBA00004651"/>
    </source>
</evidence>
<feature type="domain" description="Anoctamin transmembrane" evidence="9">
    <location>
        <begin position="528"/>
        <end position="1060"/>
    </location>
</feature>
<evidence type="ECO:0000256" key="5">
    <source>
        <dbReference type="ARBA" id="ARBA00023136"/>
    </source>
</evidence>
<evidence type="ECO:0000256" key="8">
    <source>
        <dbReference type="SAM" id="Phobius"/>
    </source>
</evidence>
<accession>A0AB34JU82</accession>
<dbReference type="PANTHER" id="PTHR12308">
    <property type="entry name" value="ANOCTAMIN"/>
    <property type="match status" value="1"/>
</dbReference>
<keyword evidence="3 8" id="KW-0812">Transmembrane</keyword>
<dbReference type="PANTHER" id="PTHR12308:SF73">
    <property type="entry name" value="ANOCTAMIN"/>
    <property type="match status" value="1"/>
</dbReference>
<feature type="domain" description="Anoctamin dimerisation" evidence="10">
    <location>
        <begin position="219"/>
        <end position="363"/>
    </location>
</feature>
<feature type="region of interest" description="Disordered" evidence="7">
    <location>
        <begin position="392"/>
        <end position="415"/>
    </location>
</feature>
<evidence type="ECO:0000313" key="11">
    <source>
        <dbReference type="EMBL" id="KAL1525420.1"/>
    </source>
</evidence>
<keyword evidence="12" id="KW-1185">Reference proteome</keyword>
<evidence type="ECO:0000256" key="6">
    <source>
        <dbReference type="ARBA" id="ARBA00023180"/>
    </source>
</evidence>
<evidence type="ECO:0000256" key="2">
    <source>
        <dbReference type="ARBA" id="ARBA00022475"/>
    </source>
</evidence>
<evidence type="ECO:0008006" key="13">
    <source>
        <dbReference type="Google" id="ProtNLM"/>
    </source>
</evidence>
<organism evidence="11 12">
    <name type="scientific">Prymnesium parvum</name>
    <name type="common">Toxic golden alga</name>
    <dbReference type="NCBI Taxonomy" id="97485"/>
    <lineage>
        <taxon>Eukaryota</taxon>
        <taxon>Haptista</taxon>
        <taxon>Haptophyta</taxon>
        <taxon>Prymnesiophyceae</taxon>
        <taxon>Prymnesiales</taxon>
        <taxon>Prymnesiaceae</taxon>
        <taxon>Prymnesium</taxon>
    </lineage>
</organism>
<gene>
    <name evidence="11" type="ORF">AB1Y20_020279</name>
</gene>
<dbReference type="InterPro" id="IPR032394">
    <property type="entry name" value="Anoct_dimer"/>
</dbReference>
<feature type="compositionally biased region" description="Low complexity" evidence="7">
    <location>
        <begin position="406"/>
        <end position="415"/>
    </location>
</feature>
<dbReference type="Proteomes" id="UP001515480">
    <property type="component" value="Unassembled WGS sequence"/>
</dbReference>
<evidence type="ECO:0000256" key="4">
    <source>
        <dbReference type="ARBA" id="ARBA00022989"/>
    </source>
</evidence>
<dbReference type="InterPro" id="IPR007632">
    <property type="entry name" value="Anoctamin"/>
</dbReference>
<evidence type="ECO:0000259" key="10">
    <source>
        <dbReference type="Pfam" id="PF16178"/>
    </source>
</evidence>
<evidence type="ECO:0000259" key="9">
    <source>
        <dbReference type="Pfam" id="PF04547"/>
    </source>
</evidence>
<keyword evidence="4 8" id="KW-1133">Transmembrane helix</keyword>
<dbReference type="InterPro" id="IPR049452">
    <property type="entry name" value="Anoctamin_TM"/>
</dbReference>
<evidence type="ECO:0000256" key="7">
    <source>
        <dbReference type="SAM" id="MobiDB-lite"/>
    </source>
</evidence>
<feature type="transmembrane region" description="Helical" evidence="8">
    <location>
        <begin position="990"/>
        <end position="1011"/>
    </location>
</feature>
<feature type="transmembrane region" description="Helical" evidence="8">
    <location>
        <begin position="943"/>
        <end position="966"/>
    </location>
</feature>
<comment type="subcellular location">
    <subcellularLocation>
        <location evidence="1">Cell membrane</location>
        <topology evidence="1">Multi-pass membrane protein</topology>
    </subcellularLocation>
</comment>
<dbReference type="GO" id="GO:0005254">
    <property type="term" value="F:chloride channel activity"/>
    <property type="evidence" value="ECO:0007669"/>
    <property type="project" value="TreeGrafter"/>
</dbReference>
<evidence type="ECO:0000256" key="3">
    <source>
        <dbReference type="ARBA" id="ARBA00022692"/>
    </source>
</evidence>
<protein>
    <recommendedName>
        <fullName evidence="13">Anoctamin</fullName>
    </recommendedName>
</protein>
<feature type="transmembrane region" description="Helical" evidence="8">
    <location>
        <begin position="549"/>
        <end position="569"/>
    </location>
</feature>
<reference evidence="11 12" key="1">
    <citation type="journal article" date="2024" name="Science">
        <title>Giant polyketide synthase enzymes in the biosynthesis of giant marine polyether toxins.</title>
        <authorList>
            <person name="Fallon T.R."/>
            <person name="Shende V.V."/>
            <person name="Wierzbicki I.H."/>
            <person name="Pendleton A.L."/>
            <person name="Watervoot N.F."/>
            <person name="Auber R.P."/>
            <person name="Gonzalez D.J."/>
            <person name="Wisecaver J.H."/>
            <person name="Moore B.S."/>
        </authorList>
    </citation>
    <scope>NUCLEOTIDE SEQUENCE [LARGE SCALE GENOMIC DNA]</scope>
    <source>
        <strain evidence="11 12">12B1</strain>
    </source>
</reference>
<dbReference type="AlphaFoldDB" id="A0AB34JU82"/>